<evidence type="ECO:0000313" key="10">
    <source>
        <dbReference type="Proteomes" id="UP000252249"/>
    </source>
</evidence>
<dbReference type="GO" id="GO:0004519">
    <property type="term" value="F:endonuclease activity"/>
    <property type="evidence" value="ECO:0007669"/>
    <property type="project" value="UniProtKB-KW"/>
</dbReference>
<evidence type="ECO:0000259" key="7">
    <source>
        <dbReference type="Pfam" id="PF07669"/>
    </source>
</evidence>
<dbReference type="InterPro" id="IPR002052">
    <property type="entry name" value="DNA_methylase_N6_adenine_CS"/>
</dbReference>
<dbReference type="InterPro" id="IPR050953">
    <property type="entry name" value="N4_N6_ade-DNA_methylase"/>
</dbReference>
<keyword evidence="3" id="KW-0489">Methyltransferase</keyword>
<proteinExistence type="inferred from homology"/>
<dbReference type="GO" id="GO:0009007">
    <property type="term" value="F:site-specific DNA-methyltransferase (adenine-specific) activity"/>
    <property type="evidence" value="ECO:0007669"/>
    <property type="project" value="UniProtKB-EC"/>
</dbReference>
<keyword evidence="10" id="KW-1185">Reference proteome</keyword>
<gene>
    <name evidence="9" type="ORF">DU428_08410</name>
</gene>
<feature type="domain" description="Type II methyltransferase M.Eco57I C-terminal" evidence="8">
    <location>
        <begin position="244"/>
        <end position="496"/>
    </location>
</feature>
<dbReference type="PANTHER" id="PTHR33841">
    <property type="entry name" value="DNA METHYLTRANSFERASE YEEA-RELATED"/>
    <property type="match status" value="1"/>
</dbReference>
<keyword evidence="9" id="KW-0255">Endonuclease</keyword>
<dbReference type="InterPro" id="IPR054520">
    <property type="entry name" value="M_Eco57I_C"/>
</dbReference>
<dbReference type="EC" id="2.1.1.72" evidence="2"/>
<dbReference type="EMBL" id="QPIG01000003">
    <property type="protein sequence ID" value="RCU56962.1"/>
    <property type="molecule type" value="Genomic_DNA"/>
</dbReference>
<dbReference type="AlphaFoldDB" id="A0A368P288"/>
<dbReference type="Pfam" id="PF07669">
    <property type="entry name" value="Eco57I"/>
    <property type="match status" value="1"/>
</dbReference>
<sequence>MMSKKNTGSYYTPAYLASFISKRVLSHFGKRTRMSILEPSVGDGAFISELEKEKNININLTALDINKVELKTASDKWSRKTASFVKTDFLEFSTNKQFSAVVGNPPYVKKNILTSKQIELSKEIHSKEVLTEASVKNIWTTFLVKANTLLAKNGVLAFVLPSELLQVKFAEEIREYLKAQFERIEIFTFNDLMFECKGQDTIVLFAYKKSESKGEYFANITSKESLEKEEFILRNNQLLVSSKVKWTHHFLTSEELTFIDSLKKELKTVNDYTDSKPGIVTAANKYFIIDKETENKYGLSKYTKPIIQKGLYVNGSVVFNEDDIKKLEENNRPTRLLQLNDNDKISKKLREYLKLGELEEIPNRYKCKIRNNWYVIPNISERPDAFFFKRSHLYPKLLKNNSDAFVTDSAYKIKMRNGYDLNSFIYSFYNTLTLLLSELDGRYYGGGVLELIPSEFKKLPIPYVEINQIQFEKFTTDFENKSNIEQILNQNDFNILNSTLGIKNENIQKLTEIRNKLKKKRLREYANA</sequence>
<dbReference type="GO" id="GO:0032259">
    <property type="term" value="P:methylation"/>
    <property type="evidence" value="ECO:0007669"/>
    <property type="project" value="UniProtKB-KW"/>
</dbReference>
<evidence type="ECO:0000256" key="5">
    <source>
        <dbReference type="ARBA" id="ARBA00022691"/>
    </source>
</evidence>
<dbReference type="Proteomes" id="UP000252249">
    <property type="component" value="Unassembled WGS sequence"/>
</dbReference>
<evidence type="ECO:0000259" key="8">
    <source>
        <dbReference type="Pfam" id="PF22837"/>
    </source>
</evidence>
<dbReference type="Pfam" id="PF22837">
    <property type="entry name" value="M_Eco57I_C"/>
    <property type="match status" value="1"/>
</dbReference>
<organism evidence="9 10">
    <name type="scientific">Oceanihabitans sediminis</name>
    <dbReference type="NCBI Taxonomy" id="1812012"/>
    <lineage>
        <taxon>Bacteria</taxon>
        <taxon>Pseudomonadati</taxon>
        <taxon>Bacteroidota</taxon>
        <taxon>Flavobacteriia</taxon>
        <taxon>Flavobacteriales</taxon>
        <taxon>Flavobacteriaceae</taxon>
        <taxon>Oceanihabitans</taxon>
    </lineage>
</organism>
<evidence type="ECO:0000313" key="9">
    <source>
        <dbReference type="EMBL" id="RCU56962.1"/>
    </source>
</evidence>
<dbReference type="GO" id="GO:0006304">
    <property type="term" value="P:DNA modification"/>
    <property type="evidence" value="ECO:0007669"/>
    <property type="project" value="InterPro"/>
</dbReference>
<comment type="caution">
    <text evidence="9">The sequence shown here is derived from an EMBL/GenBank/DDBJ whole genome shotgun (WGS) entry which is preliminary data.</text>
</comment>
<dbReference type="PROSITE" id="PS00092">
    <property type="entry name" value="N6_MTASE"/>
    <property type="match status" value="1"/>
</dbReference>
<keyword evidence="4" id="KW-0808">Transferase</keyword>
<evidence type="ECO:0000256" key="1">
    <source>
        <dbReference type="ARBA" id="ARBA00006594"/>
    </source>
</evidence>
<dbReference type="InterPro" id="IPR011639">
    <property type="entry name" value="MethylTrfase_TaqI-like_dom"/>
</dbReference>
<dbReference type="SUPFAM" id="SSF53335">
    <property type="entry name" value="S-adenosyl-L-methionine-dependent methyltransferases"/>
    <property type="match status" value="1"/>
</dbReference>
<name>A0A368P288_9FLAO</name>
<keyword evidence="9" id="KW-0540">Nuclease</keyword>
<dbReference type="OrthoDB" id="32195at2"/>
<dbReference type="GO" id="GO:0003676">
    <property type="term" value="F:nucleic acid binding"/>
    <property type="evidence" value="ECO:0007669"/>
    <property type="project" value="InterPro"/>
</dbReference>
<evidence type="ECO:0000256" key="6">
    <source>
        <dbReference type="ARBA" id="ARBA00047942"/>
    </source>
</evidence>
<keyword evidence="5" id="KW-0949">S-adenosyl-L-methionine</keyword>
<evidence type="ECO:0000256" key="4">
    <source>
        <dbReference type="ARBA" id="ARBA00022679"/>
    </source>
</evidence>
<feature type="domain" description="Type II methyltransferase M.TaqI-like" evidence="7">
    <location>
        <begin position="52"/>
        <end position="191"/>
    </location>
</feature>
<dbReference type="PANTHER" id="PTHR33841:SF5">
    <property type="entry name" value="DNA METHYLASE (MODIFICATION METHYLASE) (METHYLTRANSFERASE)-RELATED"/>
    <property type="match status" value="1"/>
</dbReference>
<protein>
    <recommendedName>
        <fullName evidence="2">site-specific DNA-methyltransferase (adenine-specific)</fullName>
        <ecNumber evidence="2">2.1.1.72</ecNumber>
    </recommendedName>
</protein>
<comment type="similarity">
    <text evidence="1">Belongs to the N(4)/N(6)-methyltransferase family.</text>
</comment>
<comment type="catalytic activity">
    <reaction evidence="6">
        <text>a 2'-deoxyadenosine in DNA + S-adenosyl-L-methionine = an N(6)-methyl-2'-deoxyadenosine in DNA + S-adenosyl-L-homocysteine + H(+)</text>
        <dbReference type="Rhea" id="RHEA:15197"/>
        <dbReference type="Rhea" id="RHEA-COMP:12418"/>
        <dbReference type="Rhea" id="RHEA-COMP:12419"/>
        <dbReference type="ChEBI" id="CHEBI:15378"/>
        <dbReference type="ChEBI" id="CHEBI:57856"/>
        <dbReference type="ChEBI" id="CHEBI:59789"/>
        <dbReference type="ChEBI" id="CHEBI:90615"/>
        <dbReference type="ChEBI" id="CHEBI:90616"/>
        <dbReference type="EC" id="2.1.1.72"/>
    </reaction>
</comment>
<keyword evidence="9" id="KW-0378">Hydrolase</keyword>
<reference evidence="9 10" key="1">
    <citation type="submission" date="2018-07" db="EMBL/GenBank/DDBJ databases">
        <title>Oceanihabitans testaceum sp. nov., isolated from marine sediment.</title>
        <authorList>
            <person name="Li C.-M."/>
        </authorList>
    </citation>
    <scope>NUCLEOTIDE SEQUENCE [LARGE SCALE GENOMIC DNA]</scope>
    <source>
        <strain evidence="9 10">S9-10</strain>
    </source>
</reference>
<dbReference type="InterPro" id="IPR029063">
    <property type="entry name" value="SAM-dependent_MTases_sf"/>
</dbReference>
<dbReference type="Gene3D" id="3.40.50.150">
    <property type="entry name" value="Vaccinia Virus protein VP39"/>
    <property type="match status" value="1"/>
</dbReference>
<evidence type="ECO:0000256" key="2">
    <source>
        <dbReference type="ARBA" id="ARBA00011900"/>
    </source>
</evidence>
<accession>A0A368P288</accession>
<dbReference type="PRINTS" id="PR00507">
    <property type="entry name" value="N12N6MTFRASE"/>
</dbReference>
<evidence type="ECO:0000256" key="3">
    <source>
        <dbReference type="ARBA" id="ARBA00022603"/>
    </source>
</evidence>